<keyword evidence="1" id="KW-0732">Signal</keyword>
<gene>
    <name evidence="2" type="ORF">QJS04_geneDACA002793</name>
</gene>
<dbReference type="PROSITE" id="PS51257">
    <property type="entry name" value="PROKAR_LIPOPROTEIN"/>
    <property type="match status" value="1"/>
</dbReference>
<reference evidence="2" key="1">
    <citation type="journal article" date="2023" name="Nat. Commun.">
        <title>Diploid and tetraploid genomes of Acorus and the evolution of monocots.</title>
        <authorList>
            <person name="Ma L."/>
            <person name="Liu K.W."/>
            <person name="Li Z."/>
            <person name="Hsiao Y.Y."/>
            <person name="Qi Y."/>
            <person name="Fu T."/>
            <person name="Tang G.D."/>
            <person name="Zhang D."/>
            <person name="Sun W.H."/>
            <person name="Liu D.K."/>
            <person name="Li Y."/>
            <person name="Chen G.Z."/>
            <person name="Liu X.D."/>
            <person name="Liao X.Y."/>
            <person name="Jiang Y.T."/>
            <person name="Yu X."/>
            <person name="Hao Y."/>
            <person name="Huang J."/>
            <person name="Zhao X.W."/>
            <person name="Ke S."/>
            <person name="Chen Y.Y."/>
            <person name="Wu W.L."/>
            <person name="Hsu J.L."/>
            <person name="Lin Y.F."/>
            <person name="Huang M.D."/>
            <person name="Li C.Y."/>
            <person name="Huang L."/>
            <person name="Wang Z.W."/>
            <person name="Zhao X."/>
            <person name="Zhong W.Y."/>
            <person name="Peng D.H."/>
            <person name="Ahmad S."/>
            <person name="Lan S."/>
            <person name="Zhang J.S."/>
            <person name="Tsai W.C."/>
            <person name="Van de Peer Y."/>
            <person name="Liu Z.J."/>
        </authorList>
    </citation>
    <scope>NUCLEOTIDE SEQUENCE</scope>
    <source>
        <strain evidence="2">SCP</strain>
    </source>
</reference>
<accession>A0AAV9BUJ7</accession>
<feature type="signal peptide" evidence="1">
    <location>
        <begin position="1"/>
        <end position="22"/>
    </location>
</feature>
<dbReference type="PANTHER" id="PTHR34677:SF1">
    <property type="entry name" value="TRANSMEMBRANE PROTEIN"/>
    <property type="match status" value="1"/>
</dbReference>
<proteinExistence type="predicted"/>
<name>A0AAV9BUJ7_ACOGR</name>
<dbReference type="PANTHER" id="PTHR34677">
    <property type="match status" value="1"/>
</dbReference>
<dbReference type="AlphaFoldDB" id="A0AAV9BUJ7"/>
<evidence type="ECO:0000313" key="2">
    <source>
        <dbReference type="EMBL" id="KAK1280022.1"/>
    </source>
</evidence>
<evidence type="ECO:0000256" key="1">
    <source>
        <dbReference type="SAM" id="SignalP"/>
    </source>
</evidence>
<protein>
    <submittedName>
        <fullName evidence="2">Uncharacterized protein</fullName>
    </submittedName>
</protein>
<reference evidence="2" key="2">
    <citation type="submission" date="2023-06" db="EMBL/GenBank/DDBJ databases">
        <authorList>
            <person name="Ma L."/>
            <person name="Liu K.-W."/>
            <person name="Li Z."/>
            <person name="Hsiao Y.-Y."/>
            <person name="Qi Y."/>
            <person name="Fu T."/>
            <person name="Tang G."/>
            <person name="Zhang D."/>
            <person name="Sun W.-H."/>
            <person name="Liu D.-K."/>
            <person name="Li Y."/>
            <person name="Chen G.-Z."/>
            <person name="Liu X.-D."/>
            <person name="Liao X.-Y."/>
            <person name="Jiang Y.-T."/>
            <person name="Yu X."/>
            <person name="Hao Y."/>
            <person name="Huang J."/>
            <person name="Zhao X.-W."/>
            <person name="Ke S."/>
            <person name="Chen Y.-Y."/>
            <person name="Wu W.-L."/>
            <person name="Hsu J.-L."/>
            <person name="Lin Y.-F."/>
            <person name="Huang M.-D."/>
            <person name="Li C.-Y."/>
            <person name="Huang L."/>
            <person name="Wang Z.-W."/>
            <person name="Zhao X."/>
            <person name="Zhong W.-Y."/>
            <person name="Peng D.-H."/>
            <person name="Ahmad S."/>
            <person name="Lan S."/>
            <person name="Zhang J.-S."/>
            <person name="Tsai W.-C."/>
            <person name="Van De Peer Y."/>
            <person name="Liu Z.-J."/>
        </authorList>
    </citation>
    <scope>NUCLEOTIDE SEQUENCE</scope>
    <source>
        <strain evidence="2">SCP</strain>
        <tissue evidence="2">Leaves</tissue>
    </source>
</reference>
<sequence length="116" mass="12198">MGLRRLSWIVLLLLSCVHYCFGGQGGGGGGSGLVVKFVKAPLPFSSLNSAAFGFEVLESGHCGNCSFQCKLDDGDSLNCDAREVSYTGLLDGNHTLEVCTNGSKGVRCASYNWIVG</sequence>
<keyword evidence="3" id="KW-1185">Reference proteome</keyword>
<evidence type="ECO:0000313" key="3">
    <source>
        <dbReference type="Proteomes" id="UP001179952"/>
    </source>
</evidence>
<feature type="chain" id="PRO_5043597349" evidence="1">
    <location>
        <begin position="23"/>
        <end position="116"/>
    </location>
</feature>
<organism evidence="2 3">
    <name type="scientific">Acorus gramineus</name>
    <name type="common">Dwarf sweet flag</name>
    <dbReference type="NCBI Taxonomy" id="55184"/>
    <lineage>
        <taxon>Eukaryota</taxon>
        <taxon>Viridiplantae</taxon>
        <taxon>Streptophyta</taxon>
        <taxon>Embryophyta</taxon>
        <taxon>Tracheophyta</taxon>
        <taxon>Spermatophyta</taxon>
        <taxon>Magnoliopsida</taxon>
        <taxon>Liliopsida</taxon>
        <taxon>Acoraceae</taxon>
        <taxon>Acorus</taxon>
    </lineage>
</organism>
<dbReference type="Proteomes" id="UP001179952">
    <property type="component" value="Unassembled WGS sequence"/>
</dbReference>
<dbReference type="EMBL" id="JAUJYN010000001">
    <property type="protein sequence ID" value="KAK1280022.1"/>
    <property type="molecule type" value="Genomic_DNA"/>
</dbReference>
<comment type="caution">
    <text evidence="2">The sequence shown here is derived from an EMBL/GenBank/DDBJ whole genome shotgun (WGS) entry which is preliminary data.</text>
</comment>